<comment type="caution">
    <text evidence="1">The sequence shown here is derived from an EMBL/GenBank/DDBJ whole genome shotgun (WGS) entry which is preliminary data.</text>
</comment>
<organism evidence="1 2">
    <name type="scientific">Rhipicephalus sanguineus</name>
    <name type="common">Brown dog tick</name>
    <name type="synonym">Ixodes sanguineus</name>
    <dbReference type="NCBI Taxonomy" id="34632"/>
    <lineage>
        <taxon>Eukaryota</taxon>
        <taxon>Metazoa</taxon>
        <taxon>Ecdysozoa</taxon>
        <taxon>Arthropoda</taxon>
        <taxon>Chelicerata</taxon>
        <taxon>Arachnida</taxon>
        <taxon>Acari</taxon>
        <taxon>Parasitiformes</taxon>
        <taxon>Ixodida</taxon>
        <taxon>Ixodoidea</taxon>
        <taxon>Ixodidae</taxon>
        <taxon>Rhipicephalinae</taxon>
        <taxon>Rhipicephalus</taxon>
        <taxon>Rhipicephalus</taxon>
    </lineage>
</organism>
<reference evidence="1" key="2">
    <citation type="submission" date="2021-09" db="EMBL/GenBank/DDBJ databases">
        <authorList>
            <person name="Jia N."/>
            <person name="Wang J."/>
            <person name="Shi W."/>
            <person name="Du L."/>
            <person name="Sun Y."/>
            <person name="Zhan W."/>
            <person name="Jiang J."/>
            <person name="Wang Q."/>
            <person name="Zhang B."/>
            <person name="Ji P."/>
            <person name="Sakyi L.B."/>
            <person name="Cui X."/>
            <person name="Yuan T."/>
            <person name="Jiang B."/>
            <person name="Yang W."/>
            <person name="Lam T.T.-Y."/>
            <person name="Chang Q."/>
            <person name="Ding S."/>
            <person name="Wang X."/>
            <person name="Zhu J."/>
            <person name="Ruan X."/>
            <person name="Zhao L."/>
            <person name="Wei J."/>
            <person name="Que T."/>
            <person name="Du C."/>
            <person name="Cheng J."/>
            <person name="Dai P."/>
            <person name="Han X."/>
            <person name="Huang E."/>
            <person name="Gao Y."/>
            <person name="Liu J."/>
            <person name="Shao H."/>
            <person name="Ye R."/>
            <person name="Li L."/>
            <person name="Wei W."/>
            <person name="Wang X."/>
            <person name="Wang C."/>
            <person name="Huo Q."/>
            <person name="Li W."/>
            <person name="Guo W."/>
            <person name="Chen H."/>
            <person name="Chen S."/>
            <person name="Zhou L."/>
            <person name="Zhou L."/>
            <person name="Ni X."/>
            <person name="Tian J."/>
            <person name="Zhou Y."/>
            <person name="Sheng Y."/>
            <person name="Liu T."/>
            <person name="Pan Y."/>
            <person name="Xia L."/>
            <person name="Li J."/>
            <person name="Zhao F."/>
            <person name="Cao W."/>
        </authorList>
    </citation>
    <scope>NUCLEOTIDE SEQUENCE</scope>
    <source>
        <strain evidence="1">Rsan-2018</strain>
        <tissue evidence="1">Larvae</tissue>
    </source>
</reference>
<protein>
    <submittedName>
        <fullName evidence="1">Uncharacterized protein</fullName>
    </submittedName>
</protein>
<dbReference type="EMBL" id="JABSTV010001254">
    <property type="protein sequence ID" value="KAH7939884.1"/>
    <property type="molecule type" value="Genomic_DNA"/>
</dbReference>
<evidence type="ECO:0000313" key="2">
    <source>
        <dbReference type="Proteomes" id="UP000821837"/>
    </source>
</evidence>
<proteinExistence type="predicted"/>
<name>A0A9D4PFU2_RHISA</name>
<gene>
    <name evidence="1" type="ORF">HPB52_018742</name>
</gene>
<reference evidence="1" key="1">
    <citation type="journal article" date="2020" name="Cell">
        <title>Large-Scale Comparative Analyses of Tick Genomes Elucidate Their Genetic Diversity and Vector Capacities.</title>
        <authorList>
            <consortium name="Tick Genome and Microbiome Consortium (TIGMIC)"/>
            <person name="Jia N."/>
            <person name="Wang J."/>
            <person name="Shi W."/>
            <person name="Du L."/>
            <person name="Sun Y."/>
            <person name="Zhan W."/>
            <person name="Jiang J.F."/>
            <person name="Wang Q."/>
            <person name="Zhang B."/>
            <person name="Ji P."/>
            <person name="Bell-Sakyi L."/>
            <person name="Cui X.M."/>
            <person name="Yuan T.T."/>
            <person name="Jiang B.G."/>
            <person name="Yang W.F."/>
            <person name="Lam T.T."/>
            <person name="Chang Q.C."/>
            <person name="Ding S.J."/>
            <person name="Wang X.J."/>
            <person name="Zhu J.G."/>
            <person name="Ruan X.D."/>
            <person name="Zhao L."/>
            <person name="Wei J.T."/>
            <person name="Ye R.Z."/>
            <person name="Que T.C."/>
            <person name="Du C.H."/>
            <person name="Zhou Y.H."/>
            <person name="Cheng J.X."/>
            <person name="Dai P.F."/>
            <person name="Guo W.B."/>
            <person name="Han X.H."/>
            <person name="Huang E.J."/>
            <person name="Li L.F."/>
            <person name="Wei W."/>
            <person name="Gao Y.C."/>
            <person name="Liu J.Z."/>
            <person name="Shao H.Z."/>
            <person name="Wang X."/>
            <person name="Wang C.C."/>
            <person name="Yang T.C."/>
            <person name="Huo Q.B."/>
            <person name="Li W."/>
            <person name="Chen H.Y."/>
            <person name="Chen S.E."/>
            <person name="Zhou L.G."/>
            <person name="Ni X.B."/>
            <person name="Tian J.H."/>
            <person name="Sheng Y."/>
            <person name="Liu T."/>
            <person name="Pan Y.S."/>
            <person name="Xia L.Y."/>
            <person name="Li J."/>
            <person name="Zhao F."/>
            <person name="Cao W.C."/>
        </authorList>
    </citation>
    <scope>NUCLEOTIDE SEQUENCE</scope>
    <source>
        <strain evidence="1">Rsan-2018</strain>
    </source>
</reference>
<dbReference type="Proteomes" id="UP000821837">
    <property type="component" value="Chromosome 8"/>
</dbReference>
<keyword evidence="2" id="KW-1185">Reference proteome</keyword>
<sequence>MPRIICEELDSATILHFGVELIRELLTRREFDSAGSRKSASSVSKQTFADVVKQRRGQASIAPISSYAPSTTITTLPDLSSSIAYFDDSPTQNVDPWLARKLKGTTWNSHLVFRNQNPTWETRIAALKEAFSSELTPFEWQERVMKIRQGPGESLQEHAYATPLVIENRPVMLTDAQKIGRILVHAGQEGQVSYIEASGEKEFEEVMQDLLKVLVQLFGEYHRCSSEAGSSYRRSTPPDSGIAVLVSDKWLTHCCWEIQWVFVLKQEMDQVTVRRDTTERLPLEHSLAKLNQLFKDTEVTIIEQGGRIYFTVDGSDKFESRLDSLMGAPSASATSAAATSGGAQSGQHTEGKKGSIYCLHGCRNGVPFMEASGPADLKTTMENLLKVLLQVYAGFYRCSSDVLSNRRDAPQPPPSVAVAVAEDTDWLTHCCWEIQWVSVLKQSITVYTGVENGVPLWMASGPADLKTTMENLLKVLLQVYAGFYRVHPMYCPTGGMRPNHHQA</sequence>
<evidence type="ECO:0000313" key="1">
    <source>
        <dbReference type="EMBL" id="KAH7939884.1"/>
    </source>
</evidence>
<dbReference type="AlphaFoldDB" id="A0A9D4PFU2"/>
<accession>A0A9D4PFU2</accession>
<dbReference type="VEuPathDB" id="VectorBase:RSAN_047577"/>